<dbReference type="PANTHER" id="PTHR35175">
    <property type="entry name" value="DUF1289 DOMAIN-CONTAINING PROTEIN"/>
    <property type="match status" value="1"/>
</dbReference>
<gene>
    <name evidence="1" type="ORF">G6N74_26305</name>
</gene>
<dbReference type="Pfam" id="PF06945">
    <property type="entry name" value="DUF1289"/>
    <property type="match status" value="1"/>
</dbReference>
<dbReference type="PANTHER" id="PTHR35175:SF2">
    <property type="entry name" value="DUF1289 DOMAIN-CONTAINING PROTEIN"/>
    <property type="match status" value="1"/>
</dbReference>
<comment type="caution">
    <text evidence="1">The sequence shown here is derived from an EMBL/GenBank/DDBJ whole genome shotgun (WGS) entry which is preliminary data.</text>
</comment>
<reference evidence="1 2" key="1">
    <citation type="submission" date="2020-02" db="EMBL/GenBank/DDBJ databases">
        <title>Genome sequence of the type strain CGMCC 1.15528 of Mesorhizobium zhangyense.</title>
        <authorList>
            <person name="Gao J."/>
            <person name="Sun J."/>
        </authorList>
    </citation>
    <scope>NUCLEOTIDE SEQUENCE [LARGE SCALE GENOMIC DNA]</scope>
    <source>
        <strain evidence="1 2">CGMCC 1.15528</strain>
    </source>
</reference>
<proteinExistence type="predicted"/>
<accession>A0A7C9RB98</accession>
<dbReference type="Proteomes" id="UP000481252">
    <property type="component" value="Unassembled WGS sequence"/>
</dbReference>
<keyword evidence="2" id="KW-1185">Reference proteome</keyword>
<organism evidence="1 2">
    <name type="scientific">Mesorhizobium zhangyense</name>
    <dbReference type="NCBI Taxonomy" id="1776730"/>
    <lineage>
        <taxon>Bacteria</taxon>
        <taxon>Pseudomonadati</taxon>
        <taxon>Pseudomonadota</taxon>
        <taxon>Alphaproteobacteria</taxon>
        <taxon>Hyphomicrobiales</taxon>
        <taxon>Phyllobacteriaceae</taxon>
        <taxon>Mesorhizobium</taxon>
    </lineage>
</organism>
<dbReference type="EMBL" id="JAAKZG010000017">
    <property type="protein sequence ID" value="NGN44576.1"/>
    <property type="molecule type" value="Genomic_DNA"/>
</dbReference>
<evidence type="ECO:0000313" key="1">
    <source>
        <dbReference type="EMBL" id="NGN44576.1"/>
    </source>
</evidence>
<evidence type="ECO:0000313" key="2">
    <source>
        <dbReference type="Proteomes" id="UP000481252"/>
    </source>
</evidence>
<sequence>MTHIETPCVRICRQDKDLGFCTGCGRTIEEVFEWHDLDAGRRKTLMEELPMRLQTAGLPRKEP</sequence>
<dbReference type="InterPro" id="IPR010710">
    <property type="entry name" value="DUF1289"/>
</dbReference>
<dbReference type="AlphaFoldDB" id="A0A7C9RB98"/>
<protein>
    <submittedName>
        <fullName evidence="1">DUF1289 domain-containing protein</fullName>
    </submittedName>
</protein>
<name>A0A7C9RB98_9HYPH</name>
<dbReference type="RefSeq" id="WP_165120960.1">
    <property type="nucleotide sequence ID" value="NZ_JAAKZG010000017.1"/>
</dbReference>